<evidence type="ECO:0000256" key="1">
    <source>
        <dbReference type="ARBA" id="ARBA00004613"/>
    </source>
</evidence>
<dbReference type="EMBL" id="JASPKY010000858">
    <property type="protein sequence ID" value="KAK9680928.1"/>
    <property type="molecule type" value="Genomic_DNA"/>
</dbReference>
<evidence type="ECO:0000313" key="5">
    <source>
        <dbReference type="EMBL" id="KAK9680928.1"/>
    </source>
</evidence>
<name>A0AAW1HW82_POPJA</name>
<evidence type="ECO:0000256" key="3">
    <source>
        <dbReference type="ARBA" id="ARBA00022525"/>
    </source>
</evidence>
<sequence>MKIKTKICPPLARETTSFSNLSTGDGCVDHVVSTITTVARNLLQQSKYVEISRGTATNVRNILPYLLSLGLLTNNNLNYPTNHKKDVQKHVETTGPFKTWYRWKEIDFAFESDFDRISAIENGGFIPENNLPLGLEVYKDRLFISLPKWKPGVPASLTVLPKVPVKRSPLLVPYPNWNWHAPGSCSRITSVFRMQADVCGRLWVLDSGQIDVTIGPKQICPPQVLIFDLHTDKLLHRYELPKEFIKEDGLFSNIAVDIRHSQCDEAHAYLADVWRFGLVVYSLKTNRSWRITDHLFFPEPLAAAYNLNGLEFEWTDGLFGLALAPYDQKTRDRLLYFHPHPMSSFRQFYTKTSVILNETGWQDYKDAFKVVGESRGPFGHVSASGMDRNGILFYNMVTRNAVGCWDSKKAYKKSNLYLIAKNNNTLVFPNDLKLDQEPRQSVWILSNRLPIYLYRKLNKKQYNFRVMSAYADEAVEDTVCDTKVQFPGSYVDVTEDCY</sequence>
<evidence type="ECO:0000256" key="4">
    <source>
        <dbReference type="ARBA" id="ARBA00022729"/>
    </source>
</evidence>
<dbReference type="PANTHER" id="PTHR10009:SF13">
    <property type="entry name" value="DOPAMINECHROME TAUTOMERASE"/>
    <property type="match status" value="1"/>
</dbReference>
<dbReference type="Gene3D" id="2.120.10.30">
    <property type="entry name" value="TolB, C-terminal domain"/>
    <property type="match status" value="1"/>
</dbReference>
<reference evidence="5 6" key="1">
    <citation type="journal article" date="2024" name="BMC Genomics">
        <title>De novo assembly and annotation of Popillia japonica's genome with initial clues to its potential as an invasive pest.</title>
        <authorList>
            <person name="Cucini C."/>
            <person name="Boschi S."/>
            <person name="Funari R."/>
            <person name="Cardaioli E."/>
            <person name="Iannotti N."/>
            <person name="Marturano G."/>
            <person name="Paoli F."/>
            <person name="Bruttini M."/>
            <person name="Carapelli A."/>
            <person name="Frati F."/>
            <person name="Nardi F."/>
        </authorList>
    </citation>
    <scope>NUCLEOTIDE SEQUENCE [LARGE SCALE GENOMIC DNA]</scope>
    <source>
        <strain evidence="5">DMR45628</strain>
    </source>
</reference>
<proteinExistence type="inferred from homology"/>
<gene>
    <name evidence="5" type="ORF">QE152_g38714</name>
</gene>
<comment type="similarity">
    <text evidence="2">Belongs to the major royal jelly protein family.</text>
</comment>
<evidence type="ECO:0000313" key="6">
    <source>
        <dbReference type="Proteomes" id="UP001458880"/>
    </source>
</evidence>
<keyword evidence="3" id="KW-0964">Secreted</keyword>
<dbReference type="GO" id="GO:0005576">
    <property type="term" value="C:extracellular region"/>
    <property type="evidence" value="ECO:0007669"/>
    <property type="project" value="UniProtKB-SubCell"/>
</dbReference>
<protein>
    <submittedName>
        <fullName evidence="5">Major royal jelly protein</fullName>
    </submittedName>
</protein>
<accession>A0AAW1HW82</accession>
<keyword evidence="6" id="KW-1185">Reference proteome</keyword>
<keyword evidence="4" id="KW-0732">Signal</keyword>
<dbReference type="FunFam" id="2.120.10.30:FF:000045">
    <property type="entry name" value="Blast:Protein yellow"/>
    <property type="match status" value="1"/>
</dbReference>
<dbReference type="Proteomes" id="UP001458880">
    <property type="component" value="Unassembled WGS sequence"/>
</dbReference>
<dbReference type="InterPro" id="IPR017996">
    <property type="entry name" value="MRJP/yellow-related"/>
</dbReference>
<dbReference type="Pfam" id="PF03022">
    <property type="entry name" value="MRJP"/>
    <property type="match status" value="1"/>
</dbReference>
<dbReference type="AlphaFoldDB" id="A0AAW1HW82"/>
<evidence type="ECO:0000256" key="2">
    <source>
        <dbReference type="ARBA" id="ARBA00009127"/>
    </source>
</evidence>
<organism evidence="5 6">
    <name type="scientific">Popillia japonica</name>
    <name type="common">Japanese beetle</name>
    <dbReference type="NCBI Taxonomy" id="7064"/>
    <lineage>
        <taxon>Eukaryota</taxon>
        <taxon>Metazoa</taxon>
        <taxon>Ecdysozoa</taxon>
        <taxon>Arthropoda</taxon>
        <taxon>Hexapoda</taxon>
        <taxon>Insecta</taxon>
        <taxon>Pterygota</taxon>
        <taxon>Neoptera</taxon>
        <taxon>Endopterygota</taxon>
        <taxon>Coleoptera</taxon>
        <taxon>Polyphaga</taxon>
        <taxon>Scarabaeiformia</taxon>
        <taxon>Scarabaeidae</taxon>
        <taxon>Rutelinae</taxon>
        <taxon>Popillia</taxon>
    </lineage>
</organism>
<comment type="subcellular location">
    <subcellularLocation>
        <location evidence="1">Secreted</location>
    </subcellularLocation>
</comment>
<dbReference type="PANTHER" id="PTHR10009">
    <property type="entry name" value="PROTEIN YELLOW-RELATED"/>
    <property type="match status" value="1"/>
</dbReference>
<dbReference type="PRINTS" id="PR01366">
    <property type="entry name" value="ROYALJELLY"/>
</dbReference>
<comment type="caution">
    <text evidence="5">The sequence shown here is derived from an EMBL/GenBank/DDBJ whole genome shotgun (WGS) entry which is preliminary data.</text>
</comment>
<dbReference type="InterPro" id="IPR011042">
    <property type="entry name" value="6-blade_b-propeller_TolB-like"/>
</dbReference>